<dbReference type="GO" id="GO:0005743">
    <property type="term" value="C:mitochondrial inner membrane"/>
    <property type="evidence" value="ECO:0007669"/>
    <property type="project" value="UniProtKB-SubCell"/>
</dbReference>
<proteinExistence type="inferred from homology"/>
<dbReference type="InterPro" id="IPR005336">
    <property type="entry name" value="MPC"/>
</dbReference>
<dbReference type="EnsemblProtists" id="PYU1_T014443">
    <property type="protein sequence ID" value="PYU1_T014443"/>
    <property type="gene ID" value="PYU1_G014412"/>
</dbReference>
<evidence type="ECO:0000256" key="6">
    <source>
        <dbReference type="ARBA" id="ARBA00022989"/>
    </source>
</evidence>
<protein>
    <recommendedName>
        <fullName evidence="9">Mitochondrial pyruvate carrier</fullName>
    </recommendedName>
</protein>
<name>K3XB44_GLOUD</name>
<evidence type="ECO:0000256" key="8">
    <source>
        <dbReference type="ARBA" id="ARBA00023136"/>
    </source>
</evidence>
<dbReference type="PANTHER" id="PTHR14154">
    <property type="entry name" value="UPF0041 BRAIN PROTEIN 44-RELATED"/>
    <property type="match status" value="1"/>
</dbReference>
<dbReference type="InParanoid" id="K3XB44"/>
<evidence type="ECO:0000256" key="9">
    <source>
        <dbReference type="RuleBase" id="RU363100"/>
    </source>
</evidence>
<accession>K3XB44</accession>
<evidence type="ECO:0000313" key="11">
    <source>
        <dbReference type="Proteomes" id="UP000019132"/>
    </source>
</evidence>
<reference evidence="11" key="2">
    <citation type="submission" date="2010-04" db="EMBL/GenBank/DDBJ databases">
        <authorList>
            <person name="Buell R."/>
            <person name="Hamilton J."/>
            <person name="Hostetler J."/>
        </authorList>
    </citation>
    <scope>NUCLEOTIDE SEQUENCE [LARGE SCALE GENOMIC DNA]</scope>
    <source>
        <strain evidence="11">DAOM:BR144</strain>
    </source>
</reference>
<dbReference type="VEuPathDB" id="FungiDB:PYU1_G014412"/>
<comment type="function">
    <text evidence="9">Mediates the uptake of pyruvate into mitochondria.</text>
</comment>
<sequence length="132" mass="14263">MVLPSIVPRLQAKVLSSEIVAANPKVAALLAHPAGPFTVHFWAPTFKWGISLANLADMKRSPETISTAQQVAVTATGVIWSRYSLIITPKNWNLFAVNVFMGATGIMQLYRKATYNPPALDNAAAVVEAKTE</sequence>
<evidence type="ECO:0000256" key="1">
    <source>
        <dbReference type="ARBA" id="ARBA00004448"/>
    </source>
</evidence>
<keyword evidence="8" id="KW-0472">Membrane</keyword>
<dbReference type="EMBL" id="GL376589">
    <property type="status" value="NOT_ANNOTATED_CDS"/>
    <property type="molecule type" value="Genomic_DNA"/>
</dbReference>
<keyword evidence="6" id="KW-1133">Transmembrane helix</keyword>
<evidence type="ECO:0000256" key="4">
    <source>
        <dbReference type="ARBA" id="ARBA00022692"/>
    </source>
</evidence>
<evidence type="ECO:0000256" key="3">
    <source>
        <dbReference type="ARBA" id="ARBA00022448"/>
    </source>
</evidence>
<reference evidence="11" key="1">
    <citation type="journal article" date="2010" name="Genome Biol.">
        <title>Genome sequence of the necrotrophic plant pathogen Pythium ultimum reveals original pathogenicity mechanisms and effector repertoire.</title>
        <authorList>
            <person name="Levesque C.A."/>
            <person name="Brouwer H."/>
            <person name="Cano L."/>
            <person name="Hamilton J.P."/>
            <person name="Holt C."/>
            <person name="Huitema E."/>
            <person name="Raffaele S."/>
            <person name="Robideau G.P."/>
            <person name="Thines M."/>
            <person name="Win J."/>
            <person name="Zerillo M.M."/>
            <person name="Beakes G.W."/>
            <person name="Boore J.L."/>
            <person name="Busam D."/>
            <person name="Dumas B."/>
            <person name="Ferriera S."/>
            <person name="Fuerstenberg S.I."/>
            <person name="Gachon C.M."/>
            <person name="Gaulin E."/>
            <person name="Govers F."/>
            <person name="Grenville-Briggs L."/>
            <person name="Horner N."/>
            <person name="Hostetler J."/>
            <person name="Jiang R.H."/>
            <person name="Johnson J."/>
            <person name="Krajaejun T."/>
            <person name="Lin H."/>
            <person name="Meijer H.J."/>
            <person name="Moore B."/>
            <person name="Morris P."/>
            <person name="Phuntmart V."/>
            <person name="Puiu D."/>
            <person name="Shetty J."/>
            <person name="Stajich J.E."/>
            <person name="Tripathy S."/>
            <person name="Wawra S."/>
            <person name="van West P."/>
            <person name="Whitty B.R."/>
            <person name="Coutinho P.M."/>
            <person name="Henrissat B."/>
            <person name="Martin F."/>
            <person name="Thomas P.D."/>
            <person name="Tyler B.M."/>
            <person name="De Vries R.P."/>
            <person name="Kamoun S."/>
            <person name="Yandell M."/>
            <person name="Tisserat N."/>
            <person name="Buell C.R."/>
        </authorList>
    </citation>
    <scope>NUCLEOTIDE SEQUENCE</scope>
    <source>
        <strain evidence="11">DAOM:BR144</strain>
    </source>
</reference>
<dbReference type="OMA" id="PQQFAIC"/>
<comment type="similarity">
    <text evidence="2 9">Belongs to the mitochondrial pyruvate carrier (MPC) (TC 2.A.105) family.</text>
</comment>
<keyword evidence="4" id="KW-0812">Transmembrane</keyword>
<dbReference type="Proteomes" id="UP000019132">
    <property type="component" value="Unassembled WGS sequence"/>
</dbReference>
<keyword evidence="3 9" id="KW-0813">Transport</keyword>
<dbReference type="AlphaFoldDB" id="K3XB44"/>
<dbReference type="STRING" id="431595.K3XB44"/>
<evidence type="ECO:0000256" key="5">
    <source>
        <dbReference type="ARBA" id="ARBA00022792"/>
    </source>
</evidence>
<keyword evidence="5 9" id="KW-0999">Mitochondrion inner membrane</keyword>
<dbReference type="eggNOG" id="KOG1589">
    <property type="taxonomic scope" value="Eukaryota"/>
</dbReference>
<evidence type="ECO:0000256" key="2">
    <source>
        <dbReference type="ARBA" id="ARBA00006416"/>
    </source>
</evidence>
<dbReference type="GO" id="GO:0006850">
    <property type="term" value="P:pyruvate import into mitochondria"/>
    <property type="evidence" value="ECO:0007669"/>
    <property type="project" value="InterPro"/>
</dbReference>
<dbReference type="HOGENOM" id="CLU_099502_1_2_1"/>
<dbReference type="FunCoup" id="K3XB44">
    <property type="interactions" value="81"/>
</dbReference>
<keyword evidence="7 9" id="KW-0496">Mitochondrion</keyword>
<dbReference type="Pfam" id="PF03650">
    <property type="entry name" value="MPC"/>
    <property type="match status" value="1"/>
</dbReference>
<reference evidence="10" key="3">
    <citation type="submission" date="2015-02" db="UniProtKB">
        <authorList>
            <consortium name="EnsemblProtists"/>
        </authorList>
    </citation>
    <scope>IDENTIFICATION</scope>
    <source>
        <strain evidence="10">DAOM BR144</strain>
    </source>
</reference>
<evidence type="ECO:0000313" key="10">
    <source>
        <dbReference type="EnsemblProtists" id="PYU1_T014443"/>
    </source>
</evidence>
<comment type="subcellular location">
    <subcellularLocation>
        <location evidence="1 9">Mitochondrion inner membrane</location>
        <topology evidence="1 9">Multi-pass membrane protein</topology>
    </subcellularLocation>
</comment>
<organism evidence="10 11">
    <name type="scientific">Globisporangium ultimum (strain ATCC 200006 / CBS 805.95 / DAOM BR144)</name>
    <name type="common">Pythium ultimum</name>
    <dbReference type="NCBI Taxonomy" id="431595"/>
    <lineage>
        <taxon>Eukaryota</taxon>
        <taxon>Sar</taxon>
        <taxon>Stramenopiles</taxon>
        <taxon>Oomycota</taxon>
        <taxon>Peronosporomycetes</taxon>
        <taxon>Pythiales</taxon>
        <taxon>Pythiaceae</taxon>
        <taxon>Globisporangium</taxon>
    </lineage>
</organism>
<keyword evidence="11" id="KW-1185">Reference proteome</keyword>
<evidence type="ECO:0000256" key="7">
    <source>
        <dbReference type="ARBA" id="ARBA00023128"/>
    </source>
</evidence>